<accession>A0A1I8B9C5</accession>
<evidence type="ECO:0000256" key="2">
    <source>
        <dbReference type="SAM" id="SignalP"/>
    </source>
</evidence>
<evidence type="ECO:0000313" key="4">
    <source>
        <dbReference type="WBParaSite" id="MhA1_Contig1602.frz3.gene2"/>
    </source>
</evidence>
<organism evidence="3 4">
    <name type="scientific">Meloidogyne hapla</name>
    <name type="common">Root-knot nematode worm</name>
    <dbReference type="NCBI Taxonomy" id="6305"/>
    <lineage>
        <taxon>Eukaryota</taxon>
        <taxon>Metazoa</taxon>
        <taxon>Ecdysozoa</taxon>
        <taxon>Nematoda</taxon>
        <taxon>Chromadorea</taxon>
        <taxon>Rhabditida</taxon>
        <taxon>Tylenchina</taxon>
        <taxon>Tylenchomorpha</taxon>
        <taxon>Tylenchoidea</taxon>
        <taxon>Meloidogynidae</taxon>
        <taxon>Meloidogyninae</taxon>
        <taxon>Meloidogyne</taxon>
    </lineage>
</organism>
<keyword evidence="2" id="KW-0732">Signal</keyword>
<name>A0A1I8B9C5_MELHA</name>
<dbReference type="AlphaFoldDB" id="A0A1I8B9C5"/>
<dbReference type="Proteomes" id="UP000095281">
    <property type="component" value="Unplaced"/>
</dbReference>
<protein>
    <submittedName>
        <fullName evidence="4">Uncharacterized protein</fullName>
    </submittedName>
</protein>
<proteinExistence type="predicted"/>
<feature type="signal peptide" evidence="2">
    <location>
        <begin position="1"/>
        <end position="23"/>
    </location>
</feature>
<sequence length="73" mass="6988">MNKSILIFSLFFILAISLNFVECGYSGSSGGNFGGGGGEWSGGSSSGGSFSGGSGGGSFGAPAPGYGTYGGKK</sequence>
<feature type="chain" id="PRO_5009315570" evidence="2">
    <location>
        <begin position="24"/>
        <end position="73"/>
    </location>
</feature>
<dbReference type="WBParaSite" id="MhA1_Contig1602.frz3.gene2">
    <property type="protein sequence ID" value="MhA1_Contig1602.frz3.gene2"/>
    <property type="gene ID" value="MhA1_Contig1602.frz3.gene2"/>
</dbReference>
<keyword evidence="3" id="KW-1185">Reference proteome</keyword>
<evidence type="ECO:0000313" key="3">
    <source>
        <dbReference type="Proteomes" id="UP000095281"/>
    </source>
</evidence>
<feature type="region of interest" description="Disordered" evidence="1">
    <location>
        <begin position="40"/>
        <end position="73"/>
    </location>
</feature>
<feature type="compositionally biased region" description="Gly residues" evidence="1">
    <location>
        <begin position="40"/>
        <end position="59"/>
    </location>
</feature>
<reference evidence="4" key="1">
    <citation type="submission" date="2016-11" db="UniProtKB">
        <authorList>
            <consortium name="WormBaseParasite"/>
        </authorList>
    </citation>
    <scope>IDENTIFICATION</scope>
</reference>
<evidence type="ECO:0000256" key="1">
    <source>
        <dbReference type="SAM" id="MobiDB-lite"/>
    </source>
</evidence>